<evidence type="ECO:0000259" key="6">
    <source>
        <dbReference type="Pfam" id="PF02879"/>
    </source>
</evidence>
<dbReference type="PRINTS" id="PR00509">
    <property type="entry name" value="PGMPMM"/>
</dbReference>
<organism evidence="7 8">
    <name type="scientific">Thermosphaera chiliense</name>
    <dbReference type="NCBI Taxonomy" id="3402707"/>
    <lineage>
        <taxon>Archaea</taxon>
        <taxon>Thermoproteota</taxon>
        <taxon>Thermoprotei</taxon>
        <taxon>Desulfurococcales</taxon>
        <taxon>Desulfurococcaceae</taxon>
        <taxon>Thermosphaera</taxon>
    </lineage>
</organism>
<evidence type="ECO:0000313" key="8">
    <source>
        <dbReference type="Proteomes" id="UP000593766"/>
    </source>
</evidence>
<proteinExistence type="predicted"/>
<dbReference type="PANTHER" id="PTHR43771:SF1">
    <property type="entry name" value="PHOSPHOMANNOMUTASE"/>
    <property type="match status" value="1"/>
</dbReference>
<dbReference type="RefSeq" id="WP_193436879.1">
    <property type="nucleotide sequence ID" value="NZ_CP063144.1"/>
</dbReference>
<dbReference type="Proteomes" id="UP000593766">
    <property type="component" value="Chromosome"/>
</dbReference>
<dbReference type="InterPro" id="IPR005841">
    <property type="entry name" value="Alpha-D-phosphohexomutase_SF"/>
</dbReference>
<dbReference type="GO" id="GO:0016868">
    <property type="term" value="F:intramolecular phosphotransferase activity"/>
    <property type="evidence" value="ECO:0007669"/>
    <property type="project" value="InterPro"/>
</dbReference>
<evidence type="ECO:0000313" key="7">
    <source>
        <dbReference type="EMBL" id="QOR95086.1"/>
    </source>
</evidence>
<accession>A0A7M1USN3</accession>
<keyword evidence="8" id="KW-1185">Reference proteome</keyword>
<evidence type="ECO:0000256" key="1">
    <source>
        <dbReference type="ARBA" id="ARBA00001946"/>
    </source>
</evidence>
<keyword evidence="4" id="KW-0460">Magnesium</keyword>
<dbReference type="Pfam" id="PF02879">
    <property type="entry name" value="PGM_PMM_II"/>
    <property type="match status" value="1"/>
</dbReference>
<dbReference type="OrthoDB" id="10363at2157"/>
<dbReference type="KEGG" id="tcs:IMZ38_02285"/>
<reference evidence="7 8" key="1">
    <citation type="submission" date="2020-10" db="EMBL/GenBank/DDBJ databases">
        <title>Complete genome sequence of Thermosphaera aggregans strain 3507.</title>
        <authorList>
            <person name="Zayulina K.S."/>
            <person name="Elcheninov A.G."/>
            <person name="Toshchakov S.V."/>
            <person name="Kublanov I.V."/>
            <person name="Kochetkova T.V."/>
        </authorList>
    </citation>
    <scope>NUCLEOTIDE SEQUENCE [LARGE SCALE GENOMIC DNA]</scope>
    <source>
        <strain evidence="7 8">3507</strain>
    </source>
</reference>
<sequence length="146" mass="16252">MERFPDAIEIYVNGVLEKVDVDKIARRDFKVLVDPGNNVGSLTTTLLLKKLGVKPVVVNGNLDPHPARLPEPIPENLVETIKLVKLYGCDFGVAHDGDADRAMIIDNEGRFQWGDRTAPLLAVGGAKEVYRPRRLERRLSSHSSRL</sequence>
<evidence type="ECO:0000256" key="5">
    <source>
        <dbReference type="ARBA" id="ARBA00023235"/>
    </source>
</evidence>
<dbReference type="SUPFAM" id="SSF53738">
    <property type="entry name" value="Phosphoglucomutase, first 3 domains"/>
    <property type="match status" value="1"/>
</dbReference>
<dbReference type="PANTHER" id="PTHR43771">
    <property type="entry name" value="PHOSPHOMANNOMUTASE"/>
    <property type="match status" value="1"/>
</dbReference>
<dbReference type="AlphaFoldDB" id="A0A7M1USN3"/>
<dbReference type="GeneID" id="59454209"/>
<feature type="domain" description="Alpha-D-phosphohexomutase alpha/beta/alpha" evidence="6">
    <location>
        <begin position="10"/>
        <end position="109"/>
    </location>
</feature>
<keyword evidence="5" id="KW-0413">Isomerase</keyword>
<keyword evidence="2" id="KW-0597">Phosphoprotein</keyword>
<dbReference type="InterPro" id="IPR016055">
    <property type="entry name" value="A-D-PHexomutase_a/b/a-I/II/III"/>
</dbReference>
<dbReference type="Gene3D" id="3.40.120.10">
    <property type="entry name" value="Alpha-D-Glucose-1,6-Bisphosphate, subunit A, domain 3"/>
    <property type="match status" value="2"/>
</dbReference>
<dbReference type="InterPro" id="IPR005845">
    <property type="entry name" value="A-D-PHexomutase_a/b/a-II"/>
</dbReference>
<evidence type="ECO:0000256" key="3">
    <source>
        <dbReference type="ARBA" id="ARBA00022723"/>
    </source>
</evidence>
<keyword evidence="3" id="KW-0479">Metal-binding</keyword>
<dbReference type="GO" id="GO:0046872">
    <property type="term" value="F:metal ion binding"/>
    <property type="evidence" value="ECO:0007669"/>
    <property type="project" value="UniProtKB-KW"/>
</dbReference>
<dbReference type="EMBL" id="CP063144">
    <property type="protein sequence ID" value="QOR95086.1"/>
    <property type="molecule type" value="Genomic_DNA"/>
</dbReference>
<protein>
    <recommendedName>
        <fullName evidence="6">Alpha-D-phosphohexomutase alpha/beta/alpha domain-containing protein</fullName>
    </recommendedName>
</protein>
<evidence type="ECO:0000256" key="4">
    <source>
        <dbReference type="ARBA" id="ARBA00022842"/>
    </source>
</evidence>
<comment type="cofactor">
    <cofactor evidence="1">
        <name>Mg(2+)</name>
        <dbReference type="ChEBI" id="CHEBI:18420"/>
    </cofactor>
</comment>
<name>A0A7M1USN3_9CREN</name>
<gene>
    <name evidence="7" type="ORF">IMZ38_02285</name>
</gene>
<evidence type="ECO:0000256" key="2">
    <source>
        <dbReference type="ARBA" id="ARBA00022553"/>
    </source>
</evidence>
<dbReference type="GO" id="GO:0005975">
    <property type="term" value="P:carbohydrate metabolic process"/>
    <property type="evidence" value="ECO:0007669"/>
    <property type="project" value="InterPro"/>
</dbReference>